<feature type="domain" description="GtrA/DPMS transmembrane" evidence="6">
    <location>
        <begin position="232"/>
        <end position="349"/>
    </location>
</feature>
<reference evidence="7" key="1">
    <citation type="journal article" date="2021" name="PeerJ">
        <title>Extensive microbial diversity within the chicken gut microbiome revealed by metagenomics and culture.</title>
        <authorList>
            <person name="Gilroy R."/>
            <person name="Ravi A."/>
            <person name="Getino M."/>
            <person name="Pursley I."/>
            <person name="Horton D.L."/>
            <person name="Alikhan N.F."/>
            <person name="Baker D."/>
            <person name="Gharbi K."/>
            <person name="Hall N."/>
            <person name="Watson M."/>
            <person name="Adriaenssens E.M."/>
            <person name="Foster-Nyarko E."/>
            <person name="Jarju S."/>
            <person name="Secka A."/>
            <person name="Antonio M."/>
            <person name="Oren A."/>
            <person name="Chaudhuri R.R."/>
            <person name="La Ragione R."/>
            <person name="Hildebrand F."/>
            <person name="Pallen M.J."/>
        </authorList>
    </citation>
    <scope>NUCLEOTIDE SEQUENCE</scope>
    <source>
        <strain evidence="7">ChiBcec8-13705</strain>
    </source>
</reference>
<evidence type="ECO:0000313" key="8">
    <source>
        <dbReference type="Proteomes" id="UP000886803"/>
    </source>
</evidence>
<evidence type="ECO:0000256" key="1">
    <source>
        <dbReference type="ARBA" id="ARBA00004141"/>
    </source>
</evidence>
<dbReference type="PANTHER" id="PTHR48090">
    <property type="entry name" value="UNDECAPRENYL-PHOSPHATE 4-DEOXY-4-FORMAMIDO-L-ARABINOSE TRANSFERASE-RELATED"/>
    <property type="match status" value="1"/>
</dbReference>
<gene>
    <name evidence="7" type="ORF">H9945_06010</name>
</gene>
<protein>
    <submittedName>
        <fullName evidence="7">Glycosyltransferase family 2 protein</fullName>
    </submittedName>
</protein>
<dbReference type="Gene3D" id="3.90.550.10">
    <property type="entry name" value="Spore Coat Polysaccharide Biosynthesis Protein SpsA, Chain A"/>
    <property type="match status" value="1"/>
</dbReference>
<dbReference type="EMBL" id="DWYG01000097">
    <property type="protein sequence ID" value="HJB42038.1"/>
    <property type="molecule type" value="Genomic_DNA"/>
</dbReference>
<dbReference type="GO" id="GO:0000271">
    <property type="term" value="P:polysaccharide biosynthetic process"/>
    <property type="evidence" value="ECO:0007669"/>
    <property type="project" value="InterPro"/>
</dbReference>
<comment type="caution">
    <text evidence="7">The sequence shown here is derived from an EMBL/GenBank/DDBJ whole genome shotgun (WGS) entry which is preliminary data.</text>
</comment>
<reference evidence="7" key="2">
    <citation type="submission" date="2021-04" db="EMBL/GenBank/DDBJ databases">
        <authorList>
            <person name="Gilroy R."/>
        </authorList>
    </citation>
    <scope>NUCLEOTIDE SEQUENCE</scope>
    <source>
        <strain evidence="7">ChiBcec8-13705</strain>
    </source>
</reference>
<dbReference type="AlphaFoldDB" id="A0A9D2M827"/>
<dbReference type="Proteomes" id="UP000886803">
    <property type="component" value="Unassembled WGS sequence"/>
</dbReference>
<dbReference type="CDD" id="cd04179">
    <property type="entry name" value="DPM_DPG-synthase_like"/>
    <property type="match status" value="1"/>
</dbReference>
<evidence type="ECO:0000256" key="4">
    <source>
        <dbReference type="ARBA" id="ARBA00023136"/>
    </source>
</evidence>
<proteinExistence type="predicted"/>
<dbReference type="Pfam" id="PF00535">
    <property type="entry name" value="Glycos_transf_2"/>
    <property type="match status" value="1"/>
</dbReference>
<evidence type="ECO:0000259" key="5">
    <source>
        <dbReference type="Pfam" id="PF00535"/>
    </source>
</evidence>
<dbReference type="InterPro" id="IPR001173">
    <property type="entry name" value="Glyco_trans_2-like"/>
</dbReference>
<dbReference type="InterPro" id="IPR050256">
    <property type="entry name" value="Glycosyltransferase_2"/>
</dbReference>
<dbReference type="InterPro" id="IPR029044">
    <property type="entry name" value="Nucleotide-diphossugar_trans"/>
</dbReference>
<dbReference type="GO" id="GO:0016020">
    <property type="term" value="C:membrane"/>
    <property type="evidence" value="ECO:0007669"/>
    <property type="project" value="UniProtKB-SubCell"/>
</dbReference>
<name>A0A9D2M827_9FIRM</name>
<dbReference type="Pfam" id="PF04138">
    <property type="entry name" value="GtrA_DPMS_TM"/>
    <property type="match status" value="1"/>
</dbReference>
<evidence type="ECO:0000256" key="2">
    <source>
        <dbReference type="ARBA" id="ARBA00022692"/>
    </source>
</evidence>
<evidence type="ECO:0000256" key="3">
    <source>
        <dbReference type="ARBA" id="ARBA00022989"/>
    </source>
</evidence>
<keyword evidence="3" id="KW-1133">Transmembrane helix</keyword>
<organism evidence="7 8">
    <name type="scientific">Candidatus Gemmiger avicola</name>
    <dbReference type="NCBI Taxonomy" id="2838605"/>
    <lineage>
        <taxon>Bacteria</taxon>
        <taxon>Bacillati</taxon>
        <taxon>Bacillota</taxon>
        <taxon>Clostridia</taxon>
        <taxon>Eubacteriales</taxon>
        <taxon>Gemmiger</taxon>
    </lineage>
</organism>
<comment type="subcellular location">
    <subcellularLocation>
        <location evidence="1">Membrane</location>
        <topology evidence="1">Multi-pass membrane protein</topology>
    </subcellularLocation>
</comment>
<keyword evidence="4" id="KW-0472">Membrane</keyword>
<evidence type="ECO:0000313" key="7">
    <source>
        <dbReference type="EMBL" id="HJB42038.1"/>
    </source>
</evidence>
<dbReference type="InterPro" id="IPR007267">
    <property type="entry name" value="GtrA_DPMS_TM"/>
</dbReference>
<sequence>MHPEPVIALVIPALEPDGRLPALLRALGPDWSGPAVVVDDGSSAAAQPYFAEAERLGATVLRHPANRGKGAALKTAFAHCLAVWPNLLGCVTADADGQHTPADILRLATALRGRPDVLWLGCRDFATPGVPAKSRLGNALARAALGPALNDIPDTQTGLRGIPAGLLPMLARLPGQRYEYETTMLLAARRAGWPVAALPIATVYEDGNRSSHFRPVQDGLAVGLTLAAPLARFAAASFACAGVDLGLFTLLAGGAAAGSGRIVASALSARVVSAGCNFMLNRTLVFRLQHAGVRAAGRYALLCAAQAAASAGLTAALAAALPWAATACKIPVDLGLFFVSFGIQRCWVFAPPPVPAVLEQDAGKEDANE</sequence>
<dbReference type="PANTHER" id="PTHR48090:SF7">
    <property type="entry name" value="RFBJ PROTEIN"/>
    <property type="match status" value="1"/>
</dbReference>
<feature type="domain" description="Glycosyltransferase 2-like" evidence="5">
    <location>
        <begin position="36"/>
        <end position="123"/>
    </location>
</feature>
<keyword evidence="2" id="KW-0812">Transmembrane</keyword>
<accession>A0A9D2M827</accession>
<evidence type="ECO:0000259" key="6">
    <source>
        <dbReference type="Pfam" id="PF04138"/>
    </source>
</evidence>
<dbReference type="SUPFAM" id="SSF53448">
    <property type="entry name" value="Nucleotide-diphospho-sugar transferases"/>
    <property type="match status" value="1"/>
</dbReference>